<evidence type="ECO:0000313" key="3">
    <source>
        <dbReference type="Proteomes" id="UP000499080"/>
    </source>
</evidence>
<name>A0A4Y2UEY0_ARAVE</name>
<sequence>MNLEVSDIPESQKHIFGIIIVCECPRWSSGKISVSEPEGSRFETDSSEDLPCFWAWCTLNLTLVERPLVRVLERKRPAQVPYFSSALGSRLQFKGPSQNRPRVAAKKGVNVARLRNLLRSHKINGFPHLFSFSCYVNPPLSSLGGGFFGTYLLILNFGQINRTALKFAPLYPKFYTTRT</sequence>
<evidence type="ECO:0000313" key="2">
    <source>
        <dbReference type="EMBL" id="GBO11106.1"/>
    </source>
</evidence>
<proteinExistence type="predicted"/>
<dbReference type="Proteomes" id="UP000499080">
    <property type="component" value="Unassembled WGS sequence"/>
</dbReference>
<organism evidence="1 3">
    <name type="scientific">Araneus ventricosus</name>
    <name type="common">Orbweaver spider</name>
    <name type="synonym">Epeira ventricosa</name>
    <dbReference type="NCBI Taxonomy" id="182803"/>
    <lineage>
        <taxon>Eukaryota</taxon>
        <taxon>Metazoa</taxon>
        <taxon>Ecdysozoa</taxon>
        <taxon>Arthropoda</taxon>
        <taxon>Chelicerata</taxon>
        <taxon>Arachnida</taxon>
        <taxon>Araneae</taxon>
        <taxon>Araneomorphae</taxon>
        <taxon>Entelegynae</taxon>
        <taxon>Araneoidea</taxon>
        <taxon>Araneidae</taxon>
        <taxon>Araneus</taxon>
    </lineage>
</organism>
<reference evidence="1 3" key="1">
    <citation type="journal article" date="2019" name="Sci. Rep.">
        <title>Orb-weaving spider Araneus ventricosus genome elucidates the spidroin gene catalogue.</title>
        <authorList>
            <person name="Kono N."/>
            <person name="Nakamura H."/>
            <person name="Ohtoshi R."/>
            <person name="Moran D.A.P."/>
            <person name="Shinohara A."/>
            <person name="Yoshida Y."/>
            <person name="Fujiwara M."/>
            <person name="Mori M."/>
            <person name="Tomita M."/>
            <person name="Arakawa K."/>
        </authorList>
    </citation>
    <scope>NUCLEOTIDE SEQUENCE [LARGE SCALE GENOMIC DNA]</scope>
</reference>
<dbReference type="EMBL" id="BGPR01036031">
    <property type="protein sequence ID" value="GBO11103.1"/>
    <property type="molecule type" value="Genomic_DNA"/>
</dbReference>
<evidence type="ECO:0000313" key="1">
    <source>
        <dbReference type="EMBL" id="GBO11103.1"/>
    </source>
</evidence>
<protein>
    <submittedName>
        <fullName evidence="1">Uncharacterized protein</fullName>
    </submittedName>
</protein>
<comment type="caution">
    <text evidence="1">The sequence shown here is derived from an EMBL/GenBank/DDBJ whole genome shotgun (WGS) entry which is preliminary data.</text>
</comment>
<accession>A0A4Y2UEY0</accession>
<dbReference type="EMBL" id="BGPR01036033">
    <property type="protein sequence ID" value="GBO11106.1"/>
    <property type="molecule type" value="Genomic_DNA"/>
</dbReference>
<dbReference type="AlphaFoldDB" id="A0A4Y2UEY0"/>
<keyword evidence="3" id="KW-1185">Reference proteome</keyword>
<gene>
    <name evidence="1" type="ORF">AVEN_236306_1</name>
    <name evidence="2" type="ORF">AVEN_48464_1</name>
</gene>